<name>A0ABW7JQS3_9NOCA</name>
<dbReference type="RefSeq" id="WP_395116016.1">
    <property type="nucleotide sequence ID" value="NZ_JBIMSN010000016.1"/>
</dbReference>
<dbReference type="PROSITE" id="PS51257">
    <property type="entry name" value="PROKAR_LIPOPROTEIN"/>
    <property type="match status" value="1"/>
</dbReference>
<dbReference type="Proteomes" id="UP001609219">
    <property type="component" value="Unassembled WGS sequence"/>
</dbReference>
<evidence type="ECO:0000313" key="8">
    <source>
        <dbReference type="Proteomes" id="UP001609219"/>
    </source>
</evidence>
<evidence type="ECO:0000313" key="7">
    <source>
        <dbReference type="Proteomes" id="UP001609176"/>
    </source>
</evidence>
<dbReference type="EMBL" id="JBIMSO010000060">
    <property type="protein sequence ID" value="MFH5210358.1"/>
    <property type="molecule type" value="Genomic_DNA"/>
</dbReference>
<evidence type="ECO:0000313" key="4">
    <source>
        <dbReference type="EMBL" id="MFH5227678.1"/>
    </source>
</evidence>
<feature type="signal peptide" evidence="2">
    <location>
        <begin position="1"/>
        <end position="22"/>
    </location>
</feature>
<keyword evidence="2" id="KW-0732">Signal</keyword>
<feature type="region of interest" description="Disordered" evidence="1">
    <location>
        <begin position="23"/>
        <end position="96"/>
    </location>
</feature>
<evidence type="ECO:0000313" key="3">
    <source>
        <dbReference type="EMBL" id="MFH5210358.1"/>
    </source>
</evidence>
<gene>
    <name evidence="5" type="ORF">ACHIPV_02425</name>
    <name evidence="3" type="ORF">ACHIPZ_19420</name>
    <name evidence="4" type="ORF">ACHIRB_03620</name>
</gene>
<protein>
    <submittedName>
        <fullName evidence="3">Uncharacterized protein</fullName>
    </submittedName>
</protein>
<evidence type="ECO:0000256" key="1">
    <source>
        <dbReference type="SAM" id="MobiDB-lite"/>
    </source>
</evidence>
<organism evidence="3 6">
    <name type="scientific">Antrihabitans spumae</name>
    <dbReference type="NCBI Taxonomy" id="3373370"/>
    <lineage>
        <taxon>Bacteria</taxon>
        <taxon>Bacillati</taxon>
        <taxon>Actinomycetota</taxon>
        <taxon>Actinomycetes</taxon>
        <taxon>Mycobacteriales</taxon>
        <taxon>Nocardiaceae</taxon>
        <taxon>Antrihabitans</taxon>
    </lineage>
</organism>
<reference evidence="6 7" key="1">
    <citation type="submission" date="2024-10" db="EMBL/GenBank/DDBJ databases">
        <authorList>
            <person name="Riesco R."/>
        </authorList>
    </citation>
    <scope>NUCLEOTIDE SEQUENCE [LARGE SCALE GENOMIC DNA]</scope>
    <source>
        <strain evidence="5 7">NCIMB 15448</strain>
        <strain evidence="3 6">NCIMB 15449</strain>
        <strain evidence="4 8">NCIMB 15450</strain>
    </source>
</reference>
<comment type="caution">
    <text evidence="3">The sequence shown here is derived from an EMBL/GenBank/DDBJ whole genome shotgun (WGS) entry which is preliminary data.</text>
</comment>
<dbReference type="EMBL" id="JBIMSP010000002">
    <property type="protein sequence ID" value="MFH5240737.1"/>
    <property type="molecule type" value="Genomic_DNA"/>
</dbReference>
<evidence type="ECO:0000256" key="2">
    <source>
        <dbReference type="SAM" id="SignalP"/>
    </source>
</evidence>
<feature type="chain" id="PRO_5045033541" evidence="2">
    <location>
        <begin position="23"/>
        <end position="168"/>
    </location>
</feature>
<proteinExistence type="predicted"/>
<dbReference type="Proteomes" id="UP001609176">
    <property type="component" value="Unassembled WGS sequence"/>
</dbReference>
<feature type="compositionally biased region" description="Low complexity" evidence="1">
    <location>
        <begin position="29"/>
        <end position="70"/>
    </location>
</feature>
<dbReference type="EMBL" id="JBIMSN010000016">
    <property type="protein sequence ID" value="MFH5227678.1"/>
    <property type="molecule type" value="Genomic_DNA"/>
</dbReference>
<accession>A0ABW7JQS3</accession>
<dbReference type="Proteomes" id="UP001609175">
    <property type="component" value="Unassembled WGS sequence"/>
</dbReference>
<sequence length="168" mass="17412">MTRRFTCLLATTALAFALVACGGDDSSKASPEPSTAEATATAPPKAPATTKPTASDTATTPPTTTKPATDGIPSLFPDDFPFPENLNTTESRDESVTALLSGTTTSTADEFIEFYDSRLPGLGWTLDDTTSSGGSHVFTRDGLWVSIVAGDIPGASDTSFQISLQELG</sequence>
<keyword evidence="8" id="KW-1185">Reference proteome</keyword>
<evidence type="ECO:0000313" key="6">
    <source>
        <dbReference type="Proteomes" id="UP001609175"/>
    </source>
</evidence>
<evidence type="ECO:0000313" key="5">
    <source>
        <dbReference type="EMBL" id="MFH5240737.1"/>
    </source>
</evidence>